<dbReference type="SUPFAM" id="SSF52540">
    <property type="entry name" value="P-loop containing nucleoside triphosphate hydrolases"/>
    <property type="match status" value="1"/>
</dbReference>
<dbReference type="Pfam" id="PF13491">
    <property type="entry name" value="FtsK_4TM"/>
    <property type="match status" value="1"/>
</dbReference>
<comment type="subcellular location">
    <subcellularLocation>
        <location evidence="1">Cell membrane</location>
        <topology evidence="1">Multi-pass membrane protein</topology>
    </subcellularLocation>
</comment>
<dbReference type="GO" id="GO:0051301">
    <property type="term" value="P:cell division"/>
    <property type="evidence" value="ECO:0007669"/>
    <property type="project" value="UniProtKB-KW"/>
</dbReference>
<dbReference type="InterPro" id="IPR002543">
    <property type="entry name" value="FtsK_dom"/>
</dbReference>
<dbReference type="PANTHER" id="PTHR22683:SF41">
    <property type="entry name" value="DNA TRANSLOCASE FTSK"/>
    <property type="match status" value="1"/>
</dbReference>
<dbReference type="InterPro" id="IPR027417">
    <property type="entry name" value="P-loop_NTPase"/>
</dbReference>
<keyword evidence="11 15" id="KW-0472">Membrane</keyword>
<dbReference type="GO" id="GO:0003677">
    <property type="term" value="F:DNA binding"/>
    <property type="evidence" value="ECO:0007669"/>
    <property type="project" value="UniProtKB-KW"/>
</dbReference>
<dbReference type="AlphaFoldDB" id="A0AAW5N3F0"/>
<feature type="transmembrane region" description="Helical" evidence="15">
    <location>
        <begin position="127"/>
        <end position="149"/>
    </location>
</feature>
<evidence type="ECO:0000256" key="2">
    <source>
        <dbReference type="ARBA" id="ARBA00006474"/>
    </source>
</evidence>
<dbReference type="Pfam" id="PF01580">
    <property type="entry name" value="FtsK_SpoIIIE"/>
    <property type="match status" value="1"/>
</dbReference>
<evidence type="ECO:0000256" key="12">
    <source>
        <dbReference type="ARBA" id="ARBA00023306"/>
    </source>
</evidence>
<dbReference type="PROSITE" id="PS50901">
    <property type="entry name" value="FTSK"/>
    <property type="match status" value="1"/>
</dbReference>
<feature type="transmembrane region" description="Helical" evidence="15">
    <location>
        <begin position="33"/>
        <end position="57"/>
    </location>
</feature>
<evidence type="ECO:0000256" key="4">
    <source>
        <dbReference type="ARBA" id="ARBA00022618"/>
    </source>
</evidence>
<keyword evidence="4" id="KW-0132">Cell division</keyword>
<keyword evidence="7" id="KW-0159">Chromosome partition</keyword>
<reference evidence="17 18" key="1">
    <citation type="submission" date="2022-08" db="EMBL/GenBank/DDBJ databases">
        <authorList>
            <person name="Zeman M."/>
            <person name="Kubasova T."/>
        </authorList>
    </citation>
    <scope>NUCLEOTIDE SEQUENCE [LARGE SCALE GENOMIC DNA]</scope>
    <source>
        <strain evidence="17 18">ET62</strain>
    </source>
</reference>
<dbReference type="Gene3D" id="3.40.50.300">
    <property type="entry name" value="P-loop containing nucleotide triphosphate hydrolases"/>
    <property type="match status" value="1"/>
</dbReference>
<dbReference type="EMBL" id="JANRHJ010000002">
    <property type="protein sequence ID" value="MCR8872861.1"/>
    <property type="molecule type" value="Genomic_DNA"/>
</dbReference>
<keyword evidence="18" id="KW-1185">Reference proteome</keyword>
<dbReference type="Pfam" id="PF17854">
    <property type="entry name" value="FtsK_alpha"/>
    <property type="match status" value="1"/>
</dbReference>
<comment type="similarity">
    <text evidence="2">Belongs to the FtsK/SpoIIIE/SftA family.</text>
</comment>
<keyword evidence="12" id="KW-0131">Cell cycle</keyword>
<dbReference type="InterPro" id="IPR025199">
    <property type="entry name" value="FtsK_4TM"/>
</dbReference>
<protein>
    <submittedName>
        <fullName evidence="17">DNA translocase FtsK</fullName>
    </submittedName>
</protein>
<dbReference type="GO" id="GO:0005886">
    <property type="term" value="C:plasma membrane"/>
    <property type="evidence" value="ECO:0007669"/>
    <property type="project" value="UniProtKB-SubCell"/>
</dbReference>
<keyword evidence="3" id="KW-1003">Cell membrane</keyword>
<feature type="compositionally biased region" description="Acidic residues" evidence="14">
    <location>
        <begin position="262"/>
        <end position="273"/>
    </location>
</feature>
<sequence length="856" mass="95102">MIKKKKETKASETHEESLFSKEKIVTAMKGESIHFALGLLMVIFGVYLLLAFTSFFFTGGADQSLLEHPEPGELARTDNQIQNVAGPRGAQLAQFLINGCFGISAYAIVVFLIVAGMSLMKAYQFNLLKWFIGCSIVMIWLSLALAFGVQPFLTDSFIYPGGLHGYNACQWISSQIGMPGMFLLLLVTAVLFALLLTRKTIWVVRKALRPDLSRFKRKGKVQPEATENSGNDAIHPESAETVEEPELRQPEEQQMSSQAVATEEEEKAEEASEDTTARPFEQEEDEEPSYLHSSHSNDTRDARVVELEPTIAEPVASRPTVTVETTSQPSEPSFEISDEIHEDDEMLHGELTQPYNPRLDLEHYQFPTLDLLKNYDDNIPAIDMEEQNANKDRIIKVLRSFGIEISSIKASVGPTITLYEITPAEGVRISKIRNLEDDIALSLSALGIRIIAPIPGKGTIGIEVPNANPHIVPMSSILASRKFQETTFDLPVALGKTITNEVFMVDLAKAPHMLVAGATGQGKSVGLNAIVTSLLYKKHPSELKFVIIDPKKVEFAIYAPIERHFLAKLPDGEDAIITDVTKVVQTLNSLCVEMDTRYDLLRKAGCRNIKEYNQKFINRQLNPEKGHHFLPYIVIIIDEFGDLIMTAGKDVELPICRIAQLARAVGIHAIIATQRPTTNIITGTIKANFPARVAFKVASMMDSRTILDRPGAQQLIGKGDMLYLQGNDPVRVQCAFVDTPEVERIADFISKQQGYPTAFMLPEYVDENSDSGSVADVDMNRLDPLFEEAARLLIYHQQGSTSLIQRKFSIGYNRAGRIMDQLERAGIVGPTNGSKAREVLCMDENDLDMRMKGLKE</sequence>
<feature type="domain" description="FtsK" evidence="16">
    <location>
        <begin position="499"/>
        <end position="704"/>
    </location>
</feature>
<evidence type="ECO:0000256" key="3">
    <source>
        <dbReference type="ARBA" id="ARBA00022475"/>
    </source>
</evidence>
<dbReference type="GO" id="GO:0007059">
    <property type="term" value="P:chromosome segregation"/>
    <property type="evidence" value="ECO:0007669"/>
    <property type="project" value="UniProtKB-KW"/>
</dbReference>
<dbReference type="Proteomes" id="UP001204579">
    <property type="component" value="Unassembled WGS sequence"/>
</dbReference>
<feature type="compositionally biased region" description="Polar residues" evidence="14">
    <location>
        <begin position="319"/>
        <end position="331"/>
    </location>
</feature>
<dbReference type="GO" id="GO:0005524">
    <property type="term" value="F:ATP binding"/>
    <property type="evidence" value="ECO:0007669"/>
    <property type="project" value="UniProtKB-UniRule"/>
</dbReference>
<dbReference type="Gene3D" id="3.30.980.40">
    <property type="match status" value="1"/>
</dbReference>
<keyword evidence="10" id="KW-0238">DNA-binding</keyword>
<feature type="transmembrane region" description="Helical" evidence="15">
    <location>
        <begin position="176"/>
        <end position="196"/>
    </location>
</feature>
<dbReference type="Pfam" id="PF09397">
    <property type="entry name" value="FtsK_gamma"/>
    <property type="match status" value="1"/>
</dbReference>
<proteinExistence type="inferred from homology"/>
<dbReference type="InterPro" id="IPR041027">
    <property type="entry name" value="FtsK_alpha"/>
</dbReference>
<feature type="region of interest" description="Disordered" evidence="14">
    <location>
        <begin position="218"/>
        <end position="334"/>
    </location>
</feature>
<keyword evidence="9 15" id="KW-1133">Transmembrane helix</keyword>
<dbReference type="SUPFAM" id="SSF46785">
    <property type="entry name" value="Winged helix' DNA-binding domain"/>
    <property type="match status" value="1"/>
</dbReference>
<dbReference type="InterPro" id="IPR050206">
    <property type="entry name" value="FtsK/SpoIIIE/SftA"/>
</dbReference>
<evidence type="ECO:0000256" key="1">
    <source>
        <dbReference type="ARBA" id="ARBA00004651"/>
    </source>
</evidence>
<evidence type="ECO:0000256" key="15">
    <source>
        <dbReference type="SAM" id="Phobius"/>
    </source>
</evidence>
<evidence type="ECO:0000256" key="8">
    <source>
        <dbReference type="ARBA" id="ARBA00022840"/>
    </source>
</evidence>
<dbReference type="InterPro" id="IPR018541">
    <property type="entry name" value="Ftsk_gamma"/>
</dbReference>
<evidence type="ECO:0000256" key="13">
    <source>
        <dbReference type="PROSITE-ProRule" id="PRU00289"/>
    </source>
</evidence>
<evidence type="ECO:0000256" key="6">
    <source>
        <dbReference type="ARBA" id="ARBA00022741"/>
    </source>
</evidence>
<dbReference type="SMART" id="SM00843">
    <property type="entry name" value="Ftsk_gamma"/>
    <property type="match status" value="1"/>
</dbReference>
<dbReference type="InterPro" id="IPR036388">
    <property type="entry name" value="WH-like_DNA-bd_sf"/>
</dbReference>
<dbReference type="PANTHER" id="PTHR22683">
    <property type="entry name" value="SPORULATION PROTEIN RELATED"/>
    <property type="match status" value="1"/>
</dbReference>
<comment type="caution">
    <text evidence="17">The sequence shown here is derived from an EMBL/GenBank/DDBJ whole genome shotgun (WGS) entry which is preliminary data.</text>
</comment>
<evidence type="ECO:0000259" key="16">
    <source>
        <dbReference type="PROSITE" id="PS50901"/>
    </source>
</evidence>
<evidence type="ECO:0000313" key="17">
    <source>
        <dbReference type="EMBL" id="MCR8872861.1"/>
    </source>
</evidence>
<name>A0AAW5N3F0_9BACT</name>
<evidence type="ECO:0000256" key="7">
    <source>
        <dbReference type="ARBA" id="ARBA00022829"/>
    </source>
</evidence>
<feature type="binding site" evidence="13">
    <location>
        <begin position="517"/>
        <end position="524"/>
    </location>
    <ligand>
        <name>ATP</name>
        <dbReference type="ChEBI" id="CHEBI:30616"/>
    </ligand>
</feature>
<evidence type="ECO:0000256" key="10">
    <source>
        <dbReference type="ARBA" id="ARBA00023125"/>
    </source>
</evidence>
<dbReference type="Gene3D" id="1.10.10.10">
    <property type="entry name" value="Winged helix-like DNA-binding domain superfamily/Winged helix DNA-binding domain"/>
    <property type="match status" value="1"/>
</dbReference>
<evidence type="ECO:0000256" key="9">
    <source>
        <dbReference type="ARBA" id="ARBA00022989"/>
    </source>
</evidence>
<keyword evidence="8 13" id="KW-0067">ATP-binding</keyword>
<evidence type="ECO:0000256" key="14">
    <source>
        <dbReference type="SAM" id="MobiDB-lite"/>
    </source>
</evidence>
<dbReference type="InterPro" id="IPR036390">
    <property type="entry name" value="WH_DNA-bd_sf"/>
</dbReference>
<organism evidence="17 18">
    <name type="scientific">Phocaeicola barnesiae</name>
    <dbReference type="NCBI Taxonomy" id="376804"/>
    <lineage>
        <taxon>Bacteria</taxon>
        <taxon>Pseudomonadati</taxon>
        <taxon>Bacteroidota</taxon>
        <taxon>Bacteroidia</taxon>
        <taxon>Bacteroidales</taxon>
        <taxon>Bacteroidaceae</taxon>
        <taxon>Phocaeicola</taxon>
    </lineage>
</organism>
<evidence type="ECO:0000256" key="11">
    <source>
        <dbReference type="ARBA" id="ARBA00023136"/>
    </source>
</evidence>
<gene>
    <name evidence="17" type="ORF">NW209_02290</name>
</gene>
<keyword evidence="5 15" id="KW-0812">Transmembrane</keyword>
<evidence type="ECO:0000256" key="5">
    <source>
        <dbReference type="ARBA" id="ARBA00022692"/>
    </source>
</evidence>
<feature type="transmembrane region" description="Helical" evidence="15">
    <location>
        <begin position="95"/>
        <end position="115"/>
    </location>
</feature>
<evidence type="ECO:0000313" key="18">
    <source>
        <dbReference type="Proteomes" id="UP001204579"/>
    </source>
</evidence>
<feature type="compositionally biased region" description="Basic and acidic residues" evidence="14">
    <location>
        <begin position="295"/>
        <end position="306"/>
    </location>
</feature>
<keyword evidence="6 13" id="KW-0547">Nucleotide-binding</keyword>
<accession>A0AAW5N3F0</accession>